<dbReference type="PANTHER" id="PTHR34951:SF1">
    <property type="entry name" value="B6F COMPLEX SUBUNIT, PUTATIVE, EXPRESSED-RELATED"/>
    <property type="match status" value="1"/>
</dbReference>
<dbReference type="PANTHER" id="PTHR34951">
    <property type="entry name" value="B6F COMPLEX SUBUNIT, PUTATIVE, EXPRESSED-RELATED"/>
    <property type="match status" value="1"/>
</dbReference>
<gene>
    <name evidence="8" type="ORF">VNO77_42170</name>
</gene>
<comment type="subcellular location">
    <subcellularLocation>
        <location evidence="1">Membrane</location>
        <topology evidence="1">Single-pass membrane protein</topology>
    </subcellularLocation>
</comment>
<evidence type="ECO:0000313" key="9">
    <source>
        <dbReference type="Proteomes" id="UP001367508"/>
    </source>
</evidence>
<comment type="caution">
    <text evidence="8">The sequence shown here is derived from an EMBL/GenBank/DDBJ whole genome shotgun (WGS) entry which is preliminary data.</text>
</comment>
<dbReference type="GO" id="GO:0009512">
    <property type="term" value="C:cytochrome b6f complex"/>
    <property type="evidence" value="ECO:0007669"/>
    <property type="project" value="InterPro"/>
</dbReference>
<dbReference type="SUPFAM" id="SSF103441">
    <property type="entry name" value="PetM subunit of the cytochrome b6f complex"/>
    <property type="match status" value="1"/>
</dbReference>
<reference evidence="8 9" key="1">
    <citation type="submission" date="2024-01" db="EMBL/GenBank/DDBJ databases">
        <title>The genomes of 5 underutilized Papilionoideae crops provide insights into root nodulation and disease resistanc.</title>
        <authorList>
            <person name="Jiang F."/>
        </authorList>
    </citation>
    <scope>NUCLEOTIDE SEQUENCE [LARGE SCALE GENOMIC DNA]</scope>
    <source>
        <strain evidence="8">LVBAO_FW01</strain>
        <tissue evidence="8">Leaves</tissue>
    </source>
</reference>
<proteinExistence type="inferred from homology"/>
<protein>
    <recommendedName>
        <fullName evidence="10">PetM of cytochrome b6/f complex subunit 7</fullName>
    </recommendedName>
</protein>
<evidence type="ECO:0000256" key="3">
    <source>
        <dbReference type="ARBA" id="ARBA00022692"/>
    </source>
</evidence>
<accession>A0AAN9PQS1</accession>
<name>A0AAN9PQS1_CANGL</name>
<dbReference type="GO" id="GO:0016020">
    <property type="term" value="C:membrane"/>
    <property type="evidence" value="ECO:0007669"/>
    <property type="project" value="UniProtKB-SubCell"/>
</dbReference>
<dbReference type="Proteomes" id="UP001367508">
    <property type="component" value="Unassembled WGS sequence"/>
</dbReference>
<keyword evidence="6 7" id="KW-0472">Membrane</keyword>
<evidence type="ECO:0000313" key="8">
    <source>
        <dbReference type="EMBL" id="KAK7308555.1"/>
    </source>
</evidence>
<keyword evidence="3 7" id="KW-0812">Transmembrane</keyword>
<dbReference type="Pfam" id="PF08041">
    <property type="entry name" value="PetM"/>
    <property type="match status" value="1"/>
</dbReference>
<evidence type="ECO:0000256" key="1">
    <source>
        <dbReference type="ARBA" id="ARBA00004167"/>
    </source>
</evidence>
<feature type="transmembrane region" description="Helical" evidence="7">
    <location>
        <begin position="182"/>
        <end position="204"/>
    </location>
</feature>
<organism evidence="8 9">
    <name type="scientific">Canavalia gladiata</name>
    <name type="common">Sword bean</name>
    <name type="synonym">Dolichos gladiatus</name>
    <dbReference type="NCBI Taxonomy" id="3824"/>
    <lineage>
        <taxon>Eukaryota</taxon>
        <taxon>Viridiplantae</taxon>
        <taxon>Streptophyta</taxon>
        <taxon>Embryophyta</taxon>
        <taxon>Tracheophyta</taxon>
        <taxon>Spermatophyta</taxon>
        <taxon>Magnoliopsida</taxon>
        <taxon>eudicotyledons</taxon>
        <taxon>Gunneridae</taxon>
        <taxon>Pentapetalae</taxon>
        <taxon>rosids</taxon>
        <taxon>fabids</taxon>
        <taxon>Fabales</taxon>
        <taxon>Fabaceae</taxon>
        <taxon>Papilionoideae</taxon>
        <taxon>50 kb inversion clade</taxon>
        <taxon>NPAAA clade</taxon>
        <taxon>indigoferoid/millettioid clade</taxon>
        <taxon>Phaseoleae</taxon>
        <taxon>Canavalia</taxon>
    </lineage>
</organism>
<evidence type="ECO:0000256" key="2">
    <source>
        <dbReference type="ARBA" id="ARBA00022448"/>
    </source>
</evidence>
<keyword evidence="9" id="KW-1185">Reference proteome</keyword>
<evidence type="ECO:0000256" key="4">
    <source>
        <dbReference type="ARBA" id="ARBA00022982"/>
    </source>
</evidence>
<sequence length="214" mass="23233">MCCSSNFFTWNFDALHVHKHLNLVIVVLIQISLFLTWVVNRLFNLVDQQLSPNHLSKIVGHIMKKLSLFLSTNHIPTLSFSFSLPTCKLSTSRTTSLDIQKLFQLNHPKGCAATPTTIHVVASSCVGSRRGKKSNNVQFMRGLNSYGGLKTQNNVTSLGFTVGKGRDGGANSSTCNAAAGEIFQIAAIMNGLVLIGVAVGFVLLRLEASLEEAE</sequence>
<keyword evidence="5 7" id="KW-1133">Transmembrane helix</keyword>
<evidence type="ECO:0000256" key="7">
    <source>
        <dbReference type="SAM" id="Phobius"/>
    </source>
</evidence>
<dbReference type="InterPro" id="IPR012595">
    <property type="entry name" value="PetM_cyt_b6/f_cplx_su7"/>
</dbReference>
<feature type="transmembrane region" description="Helical" evidence="7">
    <location>
        <begin position="21"/>
        <end position="39"/>
    </location>
</feature>
<evidence type="ECO:0000256" key="6">
    <source>
        <dbReference type="ARBA" id="ARBA00023136"/>
    </source>
</evidence>
<evidence type="ECO:0000256" key="5">
    <source>
        <dbReference type="ARBA" id="ARBA00022989"/>
    </source>
</evidence>
<dbReference type="EMBL" id="JAYMYQ010000010">
    <property type="protein sequence ID" value="KAK7308555.1"/>
    <property type="molecule type" value="Genomic_DNA"/>
</dbReference>
<dbReference type="InterPro" id="IPR053333">
    <property type="entry name" value="Cytochrome_b6-f_sub7"/>
</dbReference>
<keyword evidence="4" id="KW-0249">Electron transport</keyword>
<evidence type="ECO:0008006" key="10">
    <source>
        <dbReference type="Google" id="ProtNLM"/>
    </source>
</evidence>
<dbReference type="AlphaFoldDB" id="A0AAN9PQS1"/>
<keyword evidence="2" id="KW-0813">Transport</keyword>
<dbReference type="HAMAP" id="MF_00396">
    <property type="entry name" value="Cytb6_f_PetM"/>
    <property type="match status" value="1"/>
</dbReference>